<feature type="region of interest" description="Disordered" evidence="1">
    <location>
        <begin position="119"/>
        <end position="188"/>
    </location>
</feature>
<name>A0A815S1J6_9BILA</name>
<feature type="compositionally biased region" description="Polar residues" evidence="1">
    <location>
        <begin position="157"/>
        <end position="166"/>
    </location>
</feature>
<proteinExistence type="predicted"/>
<accession>A0A815S1J6</accession>
<dbReference type="AlphaFoldDB" id="A0A815S1J6"/>
<evidence type="ECO:0000313" key="2">
    <source>
        <dbReference type="EMBL" id="CAF1485743.1"/>
    </source>
</evidence>
<reference evidence="2" key="1">
    <citation type="submission" date="2021-02" db="EMBL/GenBank/DDBJ databases">
        <authorList>
            <person name="Nowell W R."/>
        </authorList>
    </citation>
    <scope>NUCLEOTIDE SEQUENCE</scope>
</reference>
<protein>
    <submittedName>
        <fullName evidence="2">Uncharacterized protein</fullName>
    </submittedName>
</protein>
<comment type="caution">
    <text evidence="2">The sequence shown here is derived from an EMBL/GenBank/DDBJ whole genome shotgun (WGS) entry which is preliminary data.</text>
</comment>
<dbReference type="Proteomes" id="UP000663870">
    <property type="component" value="Unassembled WGS sequence"/>
</dbReference>
<evidence type="ECO:0000313" key="5">
    <source>
        <dbReference type="Proteomes" id="UP000663870"/>
    </source>
</evidence>
<evidence type="ECO:0000313" key="4">
    <source>
        <dbReference type="Proteomes" id="UP000663854"/>
    </source>
</evidence>
<evidence type="ECO:0000256" key="1">
    <source>
        <dbReference type="SAM" id="MobiDB-lite"/>
    </source>
</evidence>
<gene>
    <name evidence="3" type="ORF">JXQ802_LOCUS54409</name>
    <name evidence="2" type="ORF">PYM288_LOCUS37961</name>
</gene>
<evidence type="ECO:0000313" key="3">
    <source>
        <dbReference type="EMBL" id="CAF1649801.1"/>
    </source>
</evidence>
<sequence>MSTVTFTQRPQRTTAGKTSKYADFSVVSLPQLKKHAIIKTSLINIDPLSPAGAQSGNIKAFGGRKKLMVIKTGTHQEMEEVSSRFSKEAGSEEIFIPEHECEHPRVYDIHQKTMEENIDDDDHDEYSPSIHQTKKSTQSMTTTGFDKDEDDDFNRILPNSSGSTIKKTGKRENEELDSSSLSASPVSEHEGMAFSSIKSCKECENLANEIDLLKKRVLKLEKVYGLIKKNSSFDQTKSASSSNSQPNMDQTTFEKVQKICNVNPNTLKSPINRPTKIMRELYKNSGFELSKWKDVLDPNELVLKDFIQQKCLILDEDISHTWSTIINSMTQMPYDAVKY</sequence>
<feature type="non-terminal residue" evidence="2">
    <location>
        <position position="1"/>
    </location>
</feature>
<keyword evidence="5" id="KW-1185">Reference proteome</keyword>
<dbReference type="EMBL" id="CAJNOL010010456">
    <property type="protein sequence ID" value="CAF1649801.1"/>
    <property type="molecule type" value="Genomic_DNA"/>
</dbReference>
<dbReference type="Proteomes" id="UP000663854">
    <property type="component" value="Unassembled WGS sequence"/>
</dbReference>
<organism evidence="2 4">
    <name type="scientific">Rotaria sordida</name>
    <dbReference type="NCBI Taxonomy" id="392033"/>
    <lineage>
        <taxon>Eukaryota</taxon>
        <taxon>Metazoa</taxon>
        <taxon>Spiralia</taxon>
        <taxon>Gnathifera</taxon>
        <taxon>Rotifera</taxon>
        <taxon>Eurotatoria</taxon>
        <taxon>Bdelloidea</taxon>
        <taxon>Philodinida</taxon>
        <taxon>Philodinidae</taxon>
        <taxon>Rotaria</taxon>
    </lineage>
</organism>
<dbReference type="EMBL" id="CAJNOH010008747">
    <property type="protein sequence ID" value="CAF1485743.1"/>
    <property type="molecule type" value="Genomic_DNA"/>
</dbReference>